<dbReference type="PANTHER" id="PTHR28154">
    <property type="entry name" value="CELL WALL SYNTHESIS PROTEIN KNH1-RELATED"/>
    <property type="match status" value="1"/>
</dbReference>
<organism evidence="6 7">
    <name type="scientific">Fomitopsis schrenkii</name>
    <name type="common">Brown rot fungus</name>
    <dbReference type="NCBI Taxonomy" id="2126942"/>
    <lineage>
        <taxon>Eukaryota</taxon>
        <taxon>Fungi</taxon>
        <taxon>Dikarya</taxon>
        <taxon>Basidiomycota</taxon>
        <taxon>Agaricomycotina</taxon>
        <taxon>Agaricomycetes</taxon>
        <taxon>Polyporales</taxon>
        <taxon>Fomitopsis</taxon>
    </lineage>
</organism>
<dbReference type="GO" id="GO:0042546">
    <property type="term" value="P:cell wall biogenesis"/>
    <property type="evidence" value="ECO:0007669"/>
    <property type="project" value="InterPro"/>
</dbReference>
<feature type="transmembrane region" description="Helical" evidence="3">
    <location>
        <begin position="207"/>
        <end position="224"/>
    </location>
</feature>
<evidence type="ECO:0000256" key="3">
    <source>
        <dbReference type="SAM" id="Phobius"/>
    </source>
</evidence>
<feature type="compositionally biased region" description="Polar residues" evidence="2">
    <location>
        <begin position="155"/>
        <end position="173"/>
    </location>
</feature>
<keyword evidence="3" id="KW-1133">Transmembrane helix</keyword>
<dbReference type="Pfam" id="PF10342">
    <property type="entry name" value="Kre9_KNH"/>
    <property type="match status" value="1"/>
</dbReference>
<dbReference type="Proteomes" id="UP000015241">
    <property type="component" value="Unassembled WGS sequence"/>
</dbReference>
<keyword evidence="3" id="KW-0472">Membrane</keyword>
<dbReference type="GO" id="GO:0006078">
    <property type="term" value="P:(1-&gt;6)-beta-D-glucan biosynthetic process"/>
    <property type="evidence" value="ECO:0007669"/>
    <property type="project" value="InterPro"/>
</dbReference>
<sequence length="225" mass="23413">MSIRKGMLILLAHSLLVRNVTGTLYITAPVDGATWAAGQNQTISWKDDGVAPSLAQFGKAGVGIYVGSETVQTLVQQIVASVDVATTESIVFTLDGSVGASGDYYFVRFQSLTLKDANNTAYPAEAFSATFTINGMTGSFNTSEKSELGSMFTAPATSPAGTQSGGALSATTTPSRYATSSRAFSDAIPTAADVSSADGPSHRISSIPGWFVSGLFALLFVVWVR</sequence>
<keyword evidence="1 4" id="KW-0732">Signal</keyword>
<reference evidence="6 7" key="1">
    <citation type="journal article" date="2012" name="Science">
        <title>The Paleozoic origin of enzymatic lignin decomposition reconstructed from 31 fungal genomes.</title>
        <authorList>
            <person name="Floudas D."/>
            <person name="Binder M."/>
            <person name="Riley R."/>
            <person name="Barry K."/>
            <person name="Blanchette R.A."/>
            <person name="Henrissat B."/>
            <person name="Martinez A.T."/>
            <person name="Otillar R."/>
            <person name="Spatafora J.W."/>
            <person name="Yadav J.S."/>
            <person name="Aerts A."/>
            <person name="Benoit I."/>
            <person name="Boyd A."/>
            <person name="Carlson A."/>
            <person name="Copeland A."/>
            <person name="Coutinho P.M."/>
            <person name="de Vries R.P."/>
            <person name="Ferreira P."/>
            <person name="Findley K."/>
            <person name="Foster B."/>
            <person name="Gaskell J."/>
            <person name="Glotzer D."/>
            <person name="Gorecki P."/>
            <person name="Heitman J."/>
            <person name="Hesse C."/>
            <person name="Hori C."/>
            <person name="Igarashi K."/>
            <person name="Jurgens J.A."/>
            <person name="Kallen N."/>
            <person name="Kersten P."/>
            <person name="Kohler A."/>
            <person name="Kuees U."/>
            <person name="Kumar T.K.A."/>
            <person name="Kuo A."/>
            <person name="LaButti K."/>
            <person name="Larrondo L.F."/>
            <person name="Lindquist E."/>
            <person name="Ling A."/>
            <person name="Lombard V."/>
            <person name="Lucas S."/>
            <person name="Lundell T."/>
            <person name="Martin R."/>
            <person name="McLaughlin D.J."/>
            <person name="Morgenstern I."/>
            <person name="Morin E."/>
            <person name="Murat C."/>
            <person name="Nagy L.G."/>
            <person name="Nolan M."/>
            <person name="Ohm R.A."/>
            <person name="Patyshakuliyeva A."/>
            <person name="Rokas A."/>
            <person name="Ruiz-Duenas F.J."/>
            <person name="Sabat G."/>
            <person name="Salamov A."/>
            <person name="Samejima M."/>
            <person name="Schmutz J."/>
            <person name="Slot J.C."/>
            <person name="St John F."/>
            <person name="Stenlid J."/>
            <person name="Sun H."/>
            <person name="Sun S."/>
            <person name="Syed K."/>
            <person name="Tsang A."/>
            <person name="Wiebenga A."/>
            <person name="Young D."/>
            <person name="Pisabarro A."/>
            <person name="Eastwood D.C."/>
            <person name="Martin F."/>
            <person name="Cullen D."/>
            <person name="Grigoriev I.V."/>
            <person name="Hibbett D.S."/>
        </authorList>
    </citation>
    <scope>NUCLEOTIDE SEQUENCE</scope>
    <source>
        <strain evidence="7">FP-58527</strain>
    </source>
</reference>
<feature type="chain" id="PRO_5004563051" description="Yeast cell wall synthesis Kre9/Knh1-like N-terminal domain-containing protein" evidence="4">
    <location>
        <begin position="23"/>
        <end position="225"/>
    </location>
</feature>
<proteinExistence type="predicted"/>
<dbReference type="AlphaFoldDB" id="S8EGM3"/>
<evidence type="ECO:0000313" key="7">
    <source>
        <dbReference type="Proteomes" id="UP000015241"/>
    </source>
</evidence>
<dbReference type="HOGENOM" id="CLU_078855_2_1_1"/>
<dbReference type="PANTHER" id="PTHR28154:SF1">
    <property type="entry name" value="CELL WALL SYNTHESIS PROTEIN KNH1-RELATED"/>
    <property type="match status" value="1"/>
</dbReference>
<dbReference type="OrthoDB" id="2432613at2759"/>
<keyword evidence="7" id="KW-1185">Reference proteome</keyword>
<dbReference type="STRING" id="743788.S8EGM3"/>
<evidence type="ECO:0000256" key="1">
    <source>
        <dbReference type="ARBA" id="ARBA00022729"/>
    </source>
</evidence>
<protein>
    <recommendedName>
        <fullName evidence="5">Yeast cell wall synthesis Kre9/Knh1-like N-terminal domain-containing protein</fullName>
    </recommendedName>
</protein>
<feature type="domain" description="Yeast cell wall synthesis Kre9/Knh1-like N-terminal" evidence="5">
    <location>
        <begin position="29"/>
        <end position="122"/>
    </location>
</feature>
<accession>S8EGM3</accession>
<gene>
    <name evidence="6" type="ORF">FOMPIDRAFT_88972</name>
</gene>
<evidence type="ECO:0000259" key="5">
    <source>
        <dbReference type="Pfam" id="PF10342"/>
    </source>
</evidence>
<dbReference type="InParanoid" id="S8EGM3"/>
<feature type="signal peptide" evidence="4">
    <location>
        <begin position="1"/>
        <end position="22"/>
    </location>
</feature>
<evidence type="ECO:0000256" key="4">
    <source>
        <dbReference type="SAM" id="SignalP"/>
    </source>
</evidence>
<dbReference type="InterPro" id="IPR045328">
    <property type="entry name" value="Kre9/Knh1"/>
</dbReference>
<evidence type="ECO:0000256" key="2">
    <source>
        <dbReference type="SAM" id="MobiDB-lite"/>
    </source>
</evidence>
<dbReference type="eggNOG" id="ENOG502S9A1">
    <property type="taxonomic scope" value="Eukaryota"/>
</dbReference>
<feature type="region of interest" description="Disordered" evidence="2">
    <location>
        <begin position="154"/>
        <end position="173"/>
    </location>
</feature>
<dbReference type="EMBL" id="KE504136">
    <property type="protein sequence ID" value="EPT02359.1"/>
    <property type="molecule type" value="Genomic_DNA"/>
</dbReference>
<name>S8EGM3_FOMSC</name>
<dbReference type="InterPro" id="IPR018466">
    <property type="entry name" value="Kre9/Knh1-like_N"/>
</dbReference>
<evidence type="ECO:0000313" key="6">
    <source>
        <dbReference type="EMBL" id="EPT02359.1"/>
    </source>
</evidence>
<keyword evidence="3" id="KW-0812">Transmembrane</keyword>